<comment type="catalytic activity">
    <reaction evidence="1">
        <text>(4aS,6R)-4a-hydroxy-L-erythro-5,6,7,8-tetrahydrobiopterin = (6R)-L-erythro-6,7-dihydrobiopterin + H2O</text>
        <dbReference type="Rhea" id="RHEA:11920"/>
        <dbReference type="ChEBI" id="CHEBI:15377"/>
        <dbReference type="ChEBI" id="CHEBI:15642"/>
        <dbReference type="ChEBI" id="CHEBI:43120"/>
        <dbReference type="EC" id="4.2.1.96"/>
    </reaction>
</comment>
<keyword evidence="4" id="KW-0456">Lyase</keyword>
<sequence length="100" mass="11785">MEDLNILTPEEINKSLGQIPGWIYKDDKISKEFVFPDFQNIVSFVQKLTPHFQKIDHHPDIHIYYTKAVFELQRFSVGQVTARDIEVAKYIDREYAEIGK</sequence>
<dbReference type="SUPFAM" id="SSF55248">
    <property type="entry name" value="PCD-like"/>
    <property type="match status" value="1"/>
</dbReference>
<proteinExistence type="inferred from homology"/>
<dbReference type="EC" id="4.2.1.96" evidence="3"/>
<name>A0A0G0DT52_9BACT</name>
<dbReference type="PANTHER" id="PTHR12599">
    <property type="entry name" value="PTERIN-4-ALPHA-CARBINOLAMINE DEHYDRATASE"/>
    <property type="match status" value="1"/>
</dbReference>
<evidence type="ECO:0000256" key="1">
    <source>
        <dbReference type="ARBA" id="ARBA00001554"/>
    </source>
</evidence>
<reference evidence="5 6" key="1">
    <citation type="journal article" date="2015" name="Nature">
        <title>rRNA introns, odd ribosomes, and small enigmatic genomes across a large radiation of phyla.</title>
        <authorList>
            <person name="Brown C.T."/>
            <person name="Hug L.A."/>
            <person name="Thomas B.C."/>
            <person name="Sharon I."/>
            <person name="Castelle C.J."/>
            <person name="Singh A."/>
            <person name="Wilkins M.J."/>
            <person name="Williams K.H."/>
            <person name="Banfield J.F."/>
        </authorList>
    </citation>
    <scope>NUCLEOTIDE SEQUENCE [LARGE SCALE GENOMIC DNA]</scope>
</reference>
<dbReference type="AlphaFoldDB" id="A0A0G0DT52"/>
<dbReference type="CDD" id="cd00488">
    <property type="entry name" value="PCD_DCoH"/>
    <property type="match status" value="1"/>
</dbReference>
<evidence type="ECO:0000256" key="3">
    <source>
        <dbReference type="ARBA" id="ARBA00013252"/>
    </source>
</evidence>
<organism evidence="5 6">
    <name type="scientific">candidate division WS6 bacterium GW2011_GWC1_36_11</name>
    <dbReference type="NCBI Taxonomy" id="1619090"/>
    <lineage>
        <taxon>Bacteria</taxon>
        <taxon>Candidatus Dojkabacteria</taxon>
    </lineage>
</organism>
<dbReference type="Proteomes" id="UP000034140">
    <property type="component" value="Unassembled WGS sequence"/>
</dbReference>
<dbReference type="InterPro" id="IPR001533">
    <property type="entry name" value="Pterin_deHydtase"/>
</dbReference>
<comment type="caution">
    <text evidence="5">The sequence shown here is derived from an EMBL/GenBank/DDBJ whole genome shotgun (WGS) entry which is preliminary data.</text>
</comment>
<accession>A0A0G0DT52</accession>
<evidence type="ECO:0000313" key="5">
    <source>
        <dbReference type="EMBL" id="KKP92241.1"/>
    </source>
</evidence>
<dbReference type="Gene3D" id="3.30.1360.20">
    <property type="entry name" value="Transcriptional coactivator/pterin dehydratase"/>
    <property type="match status" value="1"/>
</dbReference>
<gene>
    <name evidence="5" type="ORF">UR96_C0018G0007</name>
</gene>
<dbReference type="GO" id="GO:0008124">
    <property type="term" value="F:4-alpha-hydroxytetrahydrobiopterin dehydratase activity"/>
    <property type="evidence" value="ECO:0007669"/>
    <property type="project" value="UniProtKB-EC"/>
</dbReference>
<dbReference type="InterPro" id="IPR036428">
    <property type="entry name" value="PCD_sf"/>
</dbReference>
<dbReference type="GO" id="GO:0006729">
    <property type="term" value="P:tetrahydrobiopterin biosynthetic process"/>
    <property type="evidence" value="ECO:0007669"/>
    <property type="project" value="InterPro"/>
</dbReference>
<evidence type="ECO:0000256" key="2">
    <source>
        <dbReference type="ARBA" id="ARBA00006472"/>
    </source>
</evidence>
<protein>
    <recommendedName>
        <fullName evidence="3">4a-hydroxytetrahydrobiopterin dehydratase</fullName>
        <ecNumber evidence="3">4.2.1.96</ecNumber>
    </recommendedName>
</protein>
<dbReference type="EMBL" id="LBRE01000018">
    <property type="protein sequence ID" value="KKP92241.1"/>
    <property type="molecule type" value="Genomic_DNA"/>
</dbReference>
<dbReference type="PANTHER" id="PTHR12599:SF0">
    <property type="entry name" value="PTERIN-4-ALPHA-CARBINOLAMINE DEHYDRATASE"/>
    <property type="match status" value="1"/>
</dbReference>
<dbReference type="Pfam" id="PF01329">
    <property type="entry name" value="Pterin_4a"/>
    <property type="match status" value="1"/>
</dbReference>
<evidence type="ECO:0000256" key="4">
    <source>
        <dbReference type="ARBA" id="ARBA00023239"/>
    </source>
</evidence>
<evidence type="ECO:0000313" key="6">
    <source>
        <dbReference type="Proteomes" id="UP000034140"/>
    </source>
</evidence>
<comment type="similarity">
    <text evidence="2">Belongs to the pterin-4-alpha-carbinolamine dehydratase family.</text>
</comment>